<gene>
    <name evidence="1" type="ORF">ACFFFP_06175</name>
</gene>
<organism evidence="1 2">
    <name type="scientific">Thermus composti</name>
    <dbReference type="NCBI Taxonomy" id="532059"/>
    <lineage>
        <taxon>Bacteria</taxon>
        <taxon>Thermotogati</taxon>
        <taxon>Deinococcota</taxon>
        <taxon>Deinococci</taxon>
        <taxon>Thermales</taxon>
        <taxon>Thermaceae</taxon>
        <taxon>Thermus</taxon>
    </lineage>
</organism>
<accession>A0ABV6Q2F0</accession>
<keyword evidence="2" id="KW-1185">Reference proteome</keyword>
<dbReference type="EMBL" id="JBHLTW010000026">
    <property type="protein sequence ID" value="MFC0595752.1"/>
    <property type="molecule type" value="Genomic_DNA"/>
</dbReference>
<name>A0ABV6Q2F0_9DEIN</name>
<sequence>MRLFFMAIFSGMPLPAGPNQYDLHESLIGSFALDPVNARFLYENLGAFLKALEEEEKK</sequence>
<evidence type="ECO:0000313" key="2">
    <source>
        <dbReference type="Proteomes" id="UP001589830"/>
    </source>
</evidence>
<reference evidence="1 2" key="1">
    <citation type="submission" date="2024-09" db="EMBL/GenBank/DDBJ databases">
        <authorList>
            <person name="Sun Q."/>
            <person name="Mori K."/>
        </authorList>
    </citation>
    <scope>NUCLEOTIDE SEQUENCE [LARGE SCALE GENOMIC DNA]</scope>
    <source>
        <strain evidence="1 2">NCAIM B.02340</strain>
    </source>
</reference>
<dbReference type="RefSeq" id="WP_188848034.1">
    <property type="nucleotide sequence ID" value="NZ_BMPJ01000030.1"/>
</dbReference>
<dbReference type="Proteomes" id="UP001589830">
    <property type="component" value="Unassembled WGS sequence"/>
</dbReference>
<evidence type="ECO:0000313" key="1">
    <source>
        <dbReference type="EMBL" id="MFC0595752.1"/>
    </source>
</evidence>
<comment type="caution">
    <text evidence="1">The sequence shown here is derived from an EMBL/GenBank/DDBJ whole genome shotgun (WGS) entry which is preliminary data.</text>
</comment>
<proteinExistence type="predicted"/>
<protein>
    <submittedName>
        <fullName evidence="1">Uncharacterized protein</fullName>
    </submittedName>
</protein>